<sequence length="41" mass="4841">MRHFEVSLQTKSKIFYPKVGKRTAHLCACTQNHRQVRQQSP</sequence>
<reference evidence="1 2" key="1">
    <citation type="submission" date="2007-04" db="EMBL/GenBank/DDBJ databases">
        <authorList>
            <person name="Fulton L."/>
            <person name="Clifton S."/>
            <person name="Fulton B."/>
            <person name="Xu J."/>
            <person name="Minx P."/>
            <person name="Pepin K.H."/>
            <person name="Johnson M."/>
            <person name="Thiruvilangam P."/>
            <person name="Bhonagiri V."/>
            <person name="Nash W.E."/>
            <person name="Mardis E.R."/>
            <person name="Wilson R.K."/>
        </authorList>
    </citation>
    <scope>NUCLEOTIDE SEQUENCE [LARGE SCALE GENOMIC DNA]</scope>
    <source>
        <strain evidence="1 2">L2-32</strain>
    </source>
</reference>
<comment type="caution">
    <text evidence="1">The sequence shown here is derived from an EMBL/GenBank/DDBJ whole genome shotgun (WGS) entry which is preliminary data.</text>
</comment>
<proteinExistence type="predicted"/>
<gene>
    <name evidence="1" type="ORF">BIFADO_01697</name>
</gene>
<reference evidence="1 2" key="2">
    <citation type="submission" date="2007-05" db="EMBL/GenBank/DDBJ databases">
        <title>Draft genome sequence of Bifidobacterium adolescentis (L2-32).</title>
        <authorList>
            <person name="Sudarsanam P."/>
            <person name="Ley R."/>
            <person name="Guruge J."/>
            <person name="Turnbaugh P.J."/>
            <person name="Mahowald M."/>
            <person name="Liep D."/>
            <person name="Gordon J."/>
        </authorList>
    </citation>
    <scope>NUCLEOTIDE SEQUENCE [LARGE SCALE GENOMIC DNA]</scope>
    <source>
        <strain evidence="1 2">L2-32</strain>
    </source>
</reference>
<evidence type="ECO:0000313" key="2">
    <source>
        <dbReference type="Proteomes" id="UP000003773"/>
    </source>
</evidence>
<protein>
    <submittedName>
        <fullName evidence="1">Uncharacterized protein</fullName>
    </submittedName>
</protein>
<dbReference type="AlphaFoldDB" id="A7A762"/>
<accession>A7A762</accession>
<name>A7A762_BIFAD</name>
<dbReference type="EMBL" id="AAXD02000052">
    <property type="protein sequence ID" value="EDN82644.1"/>
    <property type="molecule type" value="Genomic_DNA"/>
</dbReference>
<evidence type="ECO:0000313" key="1">
    <source>
        <dbReference type="EMBL" id="EDN82644.1"/>
    </source>
</evidence>
<dbReference type="HOGENOM" id="CLU_3266366_0_0_11"/>
<dbReference type="Proteomes" id="UP000003773">
    <property type="component" value="Unassembled WGS sequence"/>
</dbReference>
<organism evidence="1 2">
    <name type="scientific">Bifidobacterium adolescentis L2-32</name>
    <dbReference type="NCBI Taxonomy" id="411481"/>
    <lineage>
        <taxon>Bacteria</taxon>
        <taxon>Bacillati</taxon>
        <taxon>Actinomycetota</taxon>
        <taxon>Actinomycetes</taxon>
        <taxon>Bifidobacteriales</taxon>
        <taxon>Bifidobacteriaceae</taxon>
        <taxon>Bifidobacterium</taxon>
    </lineage>
</organism>